<dbReference type="AlphaFoldDB" id="C9SLR1"/>
<dbReference type="OMA" id="FVANAFQ"/>
<feature type="region of interest" description="Disordered" evidence="1">
    <location>
        <begin position="353"/>
        <end position="382"/>
    </location>
</feature>
<dbReference type="RefSeq" id="XP_003003393.1">
    <property type="nucleotide sequence ID" value="XM_003003347.1"/>
</dbReference>
<feature type="region of interest" description="Disordered" evidence="1">
    <location>
        <begin position="281"/>
        <end position="322"/>
    </location>
</feature>
<dbReference type="EMBL" id="DS985220">
    <property type="protein sequence ID" value="EEY19726.1"/>
    <property type="molecule type" value="Genomic_DNA"/>
</dbReference>
<feature type="region of interest" description="Disordered" evidence="1">
    <location>
        <begin position="559"/>
        <end position="581"/>
    </location>
</feature>
<evidence type="ECO:0000313" key="2">
    <source>
        <dbReference type="EMBL" id="EEY19726.1"/>
    </source>
</evidence>
<organism evidence="3">
    <name type="scientific">Verticillium alfalfae (strain VaMs.102 / ATCC MYA-4576 / FGSC 10136)</name>
    <name type="common">Verticillium wilt of alfalfa</name>
    <name type="synonym">Verticillium albo-atrum</name>
    <dbReference type="NCBI Taxonomy" id="526221"/>
    <lineage>
        <taxon>Eukaryota</taxon>
        <taxon>Fungi</taxon>
        <taxon>Dikarya</taxon>
        <taxon>Ascomycota</taxon>
        <taxon>Pezizomycotina</taxon>
        <taxon>Sordariomycetes</taxon>
        <taxon>Hypocreomycetidae</taxon>
        <taxon>Glomerellales</taxon>
        <taxon>Plectosphaerellaceae</taxon>
        <taxon>Verticillium</taxon>
    </lineage>
</organism>
<reference evidence="3" key="1">
    <citation type="journal article" date="2011" name="PLoS Pathog.">
        <title>Comparative genomics yields insights into niche adaptation of plant vascular wilt pathogens.</title>
        <authorList>
            <person name="Klosterman S.J."/>
            <person name="Subbarao K.V."/>
            <person name="Kang S."/>
            <person name="Veronese P."/>
            <person name="Gold S.E."/>
            <person name="Thomma B.P.H.J."/>
            <person name="Chen Z."/>
            <person name="Henrissat B."/>
            <person name="Lee Y.-H."/>
            <person name="Park J."/>
            <person name="Garcia-Pedrajas M.D."/>
            <person name="Barbara D.J."/>
            <person name="Anchieta A."/>
            <person name="de Jonge R."/>
            <person name="Santhanam P."/>
            <person name="Maruthachalam K."/>
            <person name="Atallah Z."/>
            <person name="Amyotte S.G."/>
            <person name="Paz Z."/>
            <person name="Inderbitzin P."/>
            <person name="Hayes R.J."/>
            <person name="Heiman D.I."/>
            <person name="Young S."/>
            <person name="Zeng Q."/>
            <person name="Engels R."/>
            <person name="Galagan J."/>
            <person name="Cuomo C.A."/>
            <person name="Dobinson K.F."/>
            <person name="Ma L.-J."/>
        </authorList>
    </citation>
    <scope>NUCLEOTIDE SEQUENCE [LARGE SCALE GENOMIC DNA]</scope>
    <source>
        <strain evidence="3">VaMs.102 / ATCC MYA-4576 / FGSC 10136</strain>
    </source>
</reference>
<feature type="compositionally biased region" description="Basic residues" evidence="1">
    <location>
        <begin position="232"/>
        <end position="245"/>
    </location>
</feature>
<dbReference type="OrthoDB" id="5243398at2759"/>
<dbReference type="GeneID" id="9537605"/>
<dbReference type="STRING" id="526221.C9SLR1"/>
<evidence type="ECO:0000256" key="1">
    <source>
        <dbReference type="SAM" id="MobiDB-lite"/>
    </source>
</evidence>
<sequence length="581" mass="63120">MTSSTSKLLTFIDSLSNGIATCYLIRHLLDLVTLHCAQPQQPISTDVGLASARSTPTLTTETGSPVQQLSRHHGSRVRSAIPSKLIGKTDAKKGNFGVMVIDFDTQTAAAERSAAAKRTSESTALRAKIAFQHGYVPLSQRKLQQDCPSLAGPPAGPTRRLFVAAGSRRTKQYPFSSAGNPDDIWVDVDETAGAGEDVAENESVVMPSDPRPQVLAPSLHTSTRGAANLPTPRRRGRPKGSKNRPKVSAISNSATFVSQETTNLAASAPLEDHRVEHQKLVSTIKRPGPGRPKGSKNRPKHTDSSNVQSATKSNELGSAHQSESSVGLVFLHDDRQRPTESLVRDASFVANAFQPPSLAGHDAPTKTRPKPLKRGRTGSFQDVENLAEFGDNLTIAEQSMCPDGTPVMQEPSHPLRTGLPPQNADGPNRKRYRHSRVTQDQPGSKRHGLATSHEQSLDVQLPSRPDRNQYHASYRHIQNTSGLDKDPGDEETSHNRLGVAYGHVRPHLQSPGRAQQHRSAIPQEYRTDRPGLPQPIRPGSYHLGRVTQNLQRDFQVDSTELKNPSAMDSNTHSTASMSARA</sequence>
<dbReference type="HOGENOM" id="CLU_410605_0_0_1"/>
<feature type="region of interest" description="Disordered" evidence="1">
    <location>
        <begin position="397"/>
        <end position="466"/>
    </location>
</feature>
<gene>
    <name evidence="2" type="ORF">VDBG_05835</name>
</gene>
<feature type="region of interest" description="Disordered" evidence="1">
    <location>
        <begin position="200"/>
        <end position="255"/>
    </location>
</feature>
<feature type="compositionally biased region" description="Basic residues" evidence="1">
    <location>
        <begin position="367"/>
        <end position="376"/>
    </location>
</feature>
<feature type="compositionally biased region" description="Polar residues" evidence="1">
    <location>
        <begin position="304"/>
        <end position="322"/>
    </location>
</feature>
<evidence type="ECO:0000313" key="3">
    <source>
        <dbReference type="Proteomes" id="UP000008698"/>
    </source>
</evidence>
<dbReference type="Proteomes" id="UP000008698">
    <property type="component" value="Unassembled WGS sequence"/>
</dbReference>
<protein>
    <submittedName>
        <fullName evidence="2">Uncharacterized protein</fullName>
    </submittedName>
</protein>
<accession>C9SLR1</accession>
<feature type="region of interest" description="Disordered" evidence="1">
    <location>
        <begin position="506"/>
        <end position="542"/>
    </location>
</feature>
<proteinExistence type="predicted"/>
<name>C9SLR1_VERA1</name>
<dbReference type="KEGG" id="val:VDBG_05835"/>
<keyword evidence="3" id="KW-1185">Reference proteome</keyword>
<dbReference type="eggNOG" id="ENOG502QPW5">
    <property type="taxonomic scope" value="Eukaryota"/>
</dbReference>